<evidence type="ECO:0000256" key="3">
    <source>
        <dbReference type="ARBA" id="ARBA00007275"/>
    </source>
</evidence>
<dbReference type="Proteomes" id="UP000297890">
    <property type="component" value="Unassembled WGS sequence"/>
</dbReference>
<dbReference type="Pfam" id="PF00293">
    <property type="entry name" value="NUDIX"/>
    <property type="match status" value="1"/>
</dbReference>
<proteinExistence type="inferred from homology"/>
<comment type="similarity">
    <text evidence="3">Belongs to the Nudix hydrolase family. NudK subfamily.</text>
</comment>
<dbReference type="SUPFAM" id="SSF55811">
    <property type="entry name" value="Nudix"/>
    <property type="match status" value="1"/>
</dbReference>
<evidence type="ECO:0000256" key="5">
    <source>
        <dbReference type="ARBA" id="ARBA00022801"/>
    </source>
</evidence>
<evidence type="ECO:0000259" key="8">
    <source>
        <dbReference type="PROSITE" id="PS51462"/>
    </source>
</evidence>
<evidence type="ECO:0000256" key="1">
    <source>
        <dbReference type="ARBA" id="ARBA00000847"/>
    </source>
</evidence>
<dbReference type="AlphaFoldDB" id="A0A4Z0FCL1"/>
<protein>
    <recommendedName>
        <fullName evidence="4">GDP-mannose pyrophosphatase</fullName>
    </recommendedName>
    <alternativeName>
        <fullName evidence="6">GDP-mannose hydrolase</fullName>
    </alternativeName>
    <alternativeName>
        <fullName evidence="7">GDPMK</fullName>
    </alternativeName>
</protein>
<evidence type="ECO:0000256" key="6">
    <source>
        <dbReference type="ARBA" id="ARBA00032162"/>
    </source>
</evidence>
<dbReference type="InterPro" id="IPR000086">
    <property type="entry name" value="NUDIX_hydrolase_dom"/>
</dbReference>
<accession>A0A4Z0FCL1</accession>
<evidence type="ECO:0000313" key="9">
    <source>
        <dbReference type="EMBL" id="TFZ83591.1"/>
    </source>
</evidence>
<dbReference type="Gene3D" id="3.90.79.10">
    <property type="entry name" value="Nucleoside Triphosphate Pyrophosphohydrolase"/>
    <property type="match status" value="1"/>
</dbReference>
<dbReference type="InterPro" id="IPR015797">
    <property type="entry name" value="NUDIX_hydrolase-like_dom_sf"/>
</dbReference>
<dbReference type="PANTHER" id="PTHR11839">
    <property type="entry name" value="UDP/ADP-SUGAR PYROPHOSPHATASE"/>
    <property type="match status" value="1"/>
</dbReference>
<dbReference type="EMBL" id="SRIO01000003">
    <property type="protein sequence ID" value="TFZ83591.1"/>
    <property type="molecule type" value="Genomic_DNA"/>
</dbReference>
<evidence type="ECO:0000256" key="4">
    <source>
        <dbReference type="ARBA" id="ARBA00016377"/>
    </source>
</evidence>
<dbReference type="GO" id="GO:0016787">
    <property type="term" value="F:hydrolase activity"/>
    <property type="evidence" value="ECO:0007669"/>
    <property type="project" value="UniProtKB-KW"/>
</dbReference>
<comment type="catalytic activity">
    <reaction evidence="1">
        <text>GDP-alpha-D-mannose + H2O = alpha-D-mannose 1-phosphate + GMP + 2 H(+)</text>
        <dbReference type="Rhea" id="RHEA:27978"/>
        <dbReference type="ChEBI" id="CHEBI:15377"/>
        <dbReference type="ChEBI" id="CHEBI:15378"/>
        <dbReference type="ChEBI" id="CHEBI:57527"/>
        <dbReference type="ChEBI" id="CHEBI:58115"/>
        <dbReference type="ChEBI" id="CHEBI:58409"/>
    </reaction>
</comment>
<keyword evidence="5 9" id="KW-0378">Hydrolase</keyword>
<dbReference type="OrthoDB" id="7066556at2"/>
<feature type="domain" description="Nudix hydrolase" evidence="8">
    <location>
        <begin position="34"/>
        <end position="163"/>
    </location>
</feature>
<dbReference type="RefSeq" id="WP_135281008.1">
    <property type="nucleotide sequence ID" value="NZ_SRIO01000003.1"/>
</dbReference>
<dbReference type="PROSITE" id="PS00893">
    <property type="entry name" value="NUDIX_BOX"/>
    <property type="match status" value="1"/>
</dbReference>
<comment type="cofactor">
    <cofactor evidence="2">
        <name>Mg(2+)</name>
        <dbReference type="ChEBI" id="CHEBI:18420"/>
    </cofactor>
</comment>
<dbReference type="PROSITE" id="PS51462">
    <property type="entry name" value="NUDIX"/>
    <property type="match status" value="1"/>
</dbReference>
<dbReference type="CDD" id="cd03424">
    <property type="entry name" value="NUDIX_ADPRase_Nudt5_UGPPase_Nudt14"/>
    <property type="match status" value="1"/>
</dbReference>
<evidence type="ECO:0000256" key="2">
    <source>
        <dbReference type="ARBA" id="ARBA00001946"/>
    </source>
</evidence>
<name>A0A4Z0FCL1_9GAMM</name>
<evidence type="ECO:0000313" key="10">
    <source>
        <dbReference type="Proteomes" id="UP000297890"/>
    </source>
</evidence>
<comment type="caution">
    <text evidence="9">The sequence shown here is derived from an EMBL/GenBank/DDBJ whole genome shotgun (WGS) entry which is preliminary data.</text>
</comment>
<gene>
    <name evidence="9" type="ORF">E4680_03595</name>
</gene>
<reference evidence="9 10" key="1">
    <citation type="journal article" date="2019" name="ISME J.">
        <title>Candidatus Macondimonas diazotrophica, a novel gammaproteobacterial genus dominating crude-oil-contaminated coastal sediments.</title>
        <authorList>
            <person name="Karthikeyan S."/>
            <person name="Konstantinidis K."/>
        </authorList>
    </citation>
    <scope>NUCLEOTIDE SEQUENCE [LARGE SCALE GENOMIC DNA]</scope>
    <source>
        <strain evidence="9 10">KTK01</strain>
    </source>
</reference>
<organism evidence="9 10">
    <name type="scientific">Candidatus Macondimonas diazotrophica</name>
    <dbReference type="NCBI Taxonomy" id="2305248"/>
    <lineage>
        <taxon>Bacteria</taxon>
        <taxon>Pseudomonadati</taxon>
        <taxon>Pseudomonadota</taxon>
        <taxon>Gammaproteobacteria</taxon>
        <taxon>Chromatiales</taxon>
        <taxon>Ectothiorhodospiraceae</taxon>
        <taxon>Candidatus Macondimonas</taxon>
    </lineage>
</organism>
<evidence type="ECO:0000256" key="7">
    <source>
        <dbReference type="ARBA" id="ARBA00032272"/>
    </source>
</evidence>
<dbReference type="PANTHER" id="PTHR11839:SF18">
    <property type="entry name" value="NUDIX HYDROLASE DOMAIN-CONTAINING PROTEIN"/>
    <property type="match status" value="1"/>
</dbReference>
<sequence>MADGYEHEIKGRFLRFQTRAFDLPDGKSVQLDWVGHPGAAAVVAVDDSGRLCLLRQYRPVMGAWMWEIPAGKRDDGEALAVTARRELTEETGLHADRWVDLGPIWPSPAFCDEVIHLYAACDLSSGDSCPDEDEHLEVHWVTPAALSAMIRSGEILDSKTLAALMRACLAGLLTLPPAAQRG</sequence>
<keyword evidence="10" id="KW-1185">Reference proteome</keyword>
<dbReference type="GO" id="GO:0006753">
    <property type="term" value="P:nucleoside phosphate metabolic process"/>
    <property type="evidence" value="ECO:0007669"/>
    <property type="project" value="TreeGrafter"/>
</dbReference>
<dbReference type="GO" id="GO:0019693">
    <property type="term" value="P:ribose phosphate metabolic process"/>
    <property type="evidence" value="ECO:0007669"/>
    <property type="project" value="TreeGrafter"/>
</dbReference>
<dbReference type="InterPro" id="IPR020084">
    <property type="entry name" value="NUDIX_hydrolase_CS"/>
</dbReference>